<comment type="subunit">
    <text evidence="11">Heterodimer of subunit A (variable subunit) and subunit B (catalytic subunit). Heterodimeric FTR forms a complex with ferredoxin and thioredoxin.</text>
</comment>
<keyword evidence="6" id="KW-0479">Metal-binding</keyword>
<dbReference type="PANTHER" id="PTHR35113:SF1">
    <property type="entry name" value="FERREDOXIN-THIOREDOXIN REDUCTASE CATALYTIC CHAIN, CHLOROPLASTIC"/>
    <property type="match status" value="1"/>
</dbReference>
<sequence length="242" mass="26594">MIDGSFVPYFLNLISNTFSPTCAETSVPKRLQATMNSDKIKMASSTRSPVACLFLQHSFRLQLLALTLMLALATMGSSCLGFTASSSRLLSTPSFSSTVTRKNSAGNHPRPGRQLLHLKSDGLTPEEREAKIFKATKAMTAFTNSYLKNTNTTLCTEKSIPAVVIKGLAEHKVDLGAPLCPCRFYDDKEKEVKDGYWNCPCVPMREEKVCHCMLFLTEDNSFAGDCTKITVDEVIELSDGAK</sequence>
<evidence type="ECO:0000256" key="9">
    <source>
        <dbReference type="ARBA" id="ARBA00023014"/>
    </source>
</evidence>
<evidence type="ECO:0000256" key="8">
    <source>
        <dbReference type="ARBA" id="ARBA00023004"/>
    </source>
</evidence>
<name>A0A7S4ABU7_9STRA</name>
<reference evidence="15" key="1">
    <citation type="submission" date="2021-01" db="EMBL/GenBank/DDBJ databases">
        <authorList>
            <person name="Corre E."/>
            <person name="Pelletier E."/>
            <person name="Niang G."/>
            <person name="Scheremetjew M."/>
            <person name="Finn R."/>
            <person name="Kale V."/>
            <person name="Holt S."/>
            <person name="Cochrane G."/>
            <person name="Meng A."/>
            <person name="Brown T."/>
            <person name="Cohen L."/>
        </authorList>
    </citation>
    <scope>NUCLEOTIDE SEQUENCE</scope>
    <source>
        <strain evidence="15">10249 10 AB</strain>
    </source>
</reference>
<gene>
    <name evidence="15" type="ORF">PAUS00366_LOCUS2987</name>
</gene>
<comment type="catalytic activity">
    <reaction evidence="13">
        <text>[thioredoxin]-disulfide + 2 reduced [2Fe-2S]-[ferredoxin] + 2 H(+) = [thioredoxin]-dithiol + 2 oxidized [2Fe-2S]-[ferredoxin]</text>
        <dbReference type="Rhea" id="RHEA:42336"/>
        <dbReference type="Rhea" id="RHEA-COMP:10000"/>
        <dbReference type="Rhea" id="RHEA-COMP:10001"/>
        <dbReference type="Rhea" id="RHEA-COMP:10698"/>
        <dbReference type="Rhea" id="RHEA-COMP:10700"/>
        <dbReference type="ChEBI" id="CHEBI:15378"/>
        <dbReference type="ChEBI" id="CHEBI:29950"/>
        <dbReference type="ChEBI" id="CHEBI:33737"/>
        <dbReference type="ChEBI" id="CHEBI:33738"/>
        <dbReference type="ChEBI" id="CHEBI:50058"/>
        <dbReference type="EC" id="1.8.7.2"/>
    </reaction>
</comment>
<dbReference type="EC" id="1.8.7.2" evidence="4"/>
<evidence type="ECO:0000256" key="4">
    <source>
        <dbReference type="ARBA" id="ARBA00012358"/>
    </source>
</evidence>
<comment type="function">
    <text evidence="2">Catalytic subunit of the ferredoxin-thioredoxin reductase (FTR), which catalyzes the two-electron reduction of thioredoxins by the electrons provided by reduced ferredoxin.</text>
</comment>
<evidence type="ECO:0000256" key="13">
    <source>
        <dbReference type="ARBA" id="ARBA00048150"/>
    </source>
</evidence>
<keyword evidence="5" id="KW-0004">4Fe-4S</keyword>
<dbReference type="FunFam" id="3.90.460.10:FF:000001">
    <property type="entry name" value="Ferredoxin-thioredoxin reductase, catalytic chain"/>
    <property type="match status" value="1"/>
</dbReference>
<dbReference type="EMBL" id="HBIX01003845">
    <property type="protein sequence ID" value="CAE0710260.1"/>
    <property type="molecule type" value="Transcribed_RNA"/>
</dbReference>
<dbReference type="Pfam" id="PF02943">
    <property type="entry name" value="FeThRed_B"/>
    <property type="match status" value="1"/>
</dbReference>
<evidence type="ECO:0000256" key="12">
    <source>
        <dbReference type="ARBA" id="ARBA00030295"/>
    </source>
</evidence>
<dbReference type="InterPro" id="IPR036644">
    <property type="entry name" value="FTR_bsu_sf"/>
</dbReference>
<evidence type="ECO:0000256" key="10">
    <source>
        <dbReference type="ARBA" id="ARBA00023157"/>
    </source>
</evidence>
<evidence type="ECO:0000256" key="3">
    <source>
        <dbReference type="ARBA" id="ARBA00007941"/>
    </source>
</evidence>
<evidence type="ECO:0000256" key="5">
    <source>
        <dbReference type="ARBA" id="ARBA00022485"/>
    </source>
</evidence>
<evidence type="ECO:0000256" key="11">
    <source>
        <dbReference type="ARBA" id="ARBA00026011"/>
    </source>
</evidence>
<dbReference type="GO" id="GO:0016730">
    <property type="term" value="F:oxidoreductase activity, acting on iron-sulfur proteins as donors"/>
    <property type="evidence" value="ECO:0007669"/>
    <property type="project" value="InterPro"/>
</dbReference>
<evidence type="ECO:0000256" key="1">
    <source>
        <dbReference type="ARBA" id="ARBA00001966"/>
    </source>
</evidence>
<organism evidence="15">
    <name type="scientific">Pseudo-nitzschia australis</name>
    <dbReference type="NCBI Taxonomy" id="44445"/>
    <lineage>
        <taxon>Eukaryota</taxon>
        <taxon>Sar</taxon>
        <taxon>Stramenopiles</taxon>
        <taxon>Ochrophyta</taxon>
        <taxon>Bacillariophyta</taxon>
        <taxon>Bacillariophyceae</taxon>
        <taxon>Bacillariophycidae</taxon>
        <taxon>Bacillariales</taxon>
        <taxon>Bacillariaceae</taxon>
        <taxon>Pseudo-nitzschia</taxon>
    </lineage>
</organism>
<evidence type="ECO:0000256" key="14">
    <source>
        <dbReference type="SAM" id="MobiDB-lite"/>
    </source>
</evidence>
<accession>A0A7S4ABU7</accession>
<keyword evidence="9" id="KW-0411">Iron-sulfur</keyword>
<evidence type="ECO:0000313" key="15">
    <source>
        <dbReference type="EMBL" id="CAE0710260.1"/>
    </source>
</evidence>
<keyword evidence="10" id="KW-1015">Disulfide bond</keyword>
<evidence type="ECO:0000256" key="6">
    <source>
        <dbReference type="ARBA" id="ARBA00022723"/>
    </source>
</evidence>
<dbReference type="GO" id="GO:0051539">
    <property type="term" value="F:4 iron, 4 sulfur cluster binding"/>
    <property type="evidence" value="ECO:0007669"/>
    <property type="project" value="UniProtKB-KW"/>
</dbReference>
<comment type="similarity">
    <text evidence="3">Belongs to the ferredoxin thioredoxin reductase beta subunit family.</text>
</comment>
<dbReference type="PANTHER" id="PTHR35113">
    <property type="entry name" value="FERREDOXIN-THIOREDOXIN REDUCTASE CATALYTIC CHAIN, CHLOROPLASTIC"/>
    <property type="match status" value="1"/>
</dbReference>
<keyword evidence="8" id="KW-0408">Iron</keyword>
<evidence type="ECO:0000256" key="7">
    <source>
        <dbReference type="ARBA" id="ARBA00023002"/>
    </source>
</evidence>
<protein>
    <recommendedName>
        <fullName evidence="4">ferredoxin:thioredoxin reductase</fullName>
        <ecNumber evidence="4">1.8.7.2</ecNumber>
    </recommendedName>
    <alternativeName>
        <fullName evidence="12">Ferredoxin-thioredoxin reductase subunit B</fullName>
    </alternativeName>
</protein>
<dbReference type="GO" id="GO:0046872">
    <property type="term" value="F:metal ion binding"/>
    <property type="evidence" value="ECO:0007669"/>
    <property type="project" value="UniProtKB-KW"/>
</dbReference>
<evidence type="ECO:0000256" key="2">
    <source>
        <dbReference type="ARBA" id="ARBA00003945"/>
    </source>
</evidence>
<comment type="cofactor">
    <cofactor evidence="1">
        <name>[4Fe-4S] cluster</name>
        <dbReference type="ChEBI" id="CHEBI:49883"/>
    </cofactor>
</comment>
<keyword evidence="7" id="KW-0560">Oxidoreductase</keyword>
<feature type="region of interest" description="Disordered" evidence="14">
    <location>
        <begin position="94"/>
        <end position="121"/>
    </location>
</feature>
<dbReference type="SUPFAM" id="SSF57662">
    <property type="entry name" value="Ferredoxin thioredoxin reductase (FTR), catalytic beta chain"/>
    <property type="match status" value="1"/>
</dbReference>
<proteinExistence type="inferred from homology"/>
<dbReference type="InterPro" id="IPR004209">
    <property type="entry name" value="FTR_bsu"/>
</dbReference>
<dbReference type="Gene3D" id="3.90.460.10">
    <property type="entry name" value="Ferredoxin thioredoxin reductase catalytic beta subunit"/>
    <property type="match status" value="1"/>
</dbReference>
<dbReference type="AlphaFoldDB" id="A0A7S4ABU7"/>